<protein>
    <submittedName>
        <fullName evidence="3">Invasion-associated locus B family protein</fullName>
    </submittedName>
</protein>
<evidence type="ECO:0000256" key="1">
    <source>
        <dbReference type="SAM" id="MobiDB-lite"/>
    </source>
</evidence>
<sequence length="227" mass="24100">MSDLLKSVLIVAAMMAAAPAFSQDTTETPTEETPAEEAPTPETSETEAPGASDGAAPAETTERADGLSTGSAEIEVGQTYRLSTHGDWELRCIRAPEGQQEPCQLYQLLEDQNGNSVAEINLFALPPEDTLVAGATIVTPLQTLLTQQVRLSVDGSQAKVYPFTFCTEIGCFARVGFTDADIATFKRGREGKITVVPAQAPDQRVELTVSLSGFTAGFEAVTKALEN</sequence>
<dbReference type="InterPro" id="IPR038696">
    <property type="entry name" value="IalB_sf"/>
</dbReference>
<dbReference type="Proteomes" id="UP000436822">
    <property type="component" value="Unassembled WGS sequence"/>
</dbReference>
<organism evidence="3 4">
    <name type="scientific">Litoreibacter roseus</name>
    <dbReference type="NCBI Taxonomy" id="2601869"/>
    <lineage>
        <taxon>Bacteria</taxon>
        <taxon>Pseudomonadati</taxon>
        <taxon>Pseudomonadota</taxon>
        <taxon>Alphaproteobacteria</taxon>
        <taxon>Rhodobacterales</taxon>
        <taxon>Roseobacteraceae</taxon>
        <taxon>Litoreibacter</taxon>
    </lineage>
</organism>
<gene>
    <name evidence="3" type="ORF">KIN_39080</name>
</gene>
<dbReference type="Gene3D" id="2.60.40.1880">
    <property type="entry name" value="Invasion associated locus B (IalB) protein"/>
    <property type="match status" value="1"/>
</dbReference>
<dbReference type="RefSeq" id="WP_159810232.1">
    <property type="nucleotide sequence ID" value="NZ_BLJE01000006.1"/>
</dbReference>
<keyword evidence="4" id="KW-1185">Reference proteome</keyword>
<feature type="region of interest" description="Disordered" evidence="1">
    <location>
        <begin position="21"/>
        <end position="72"/>
    </location>
</feature>
<dbReference type="OrthoDB" id="9797912at2"/>
<name>A0A6N6JL17_9RHOB</name>
<evidence type="ECO:0000256" key="2">
    <source>
        <dbReference type="SAM" id="SignalP"/>
    </source>
</evidence>
<keyword evidence="2" id="KW-0732">Signal</keyword>
<dbReference type="AlphaFoldDB" id="A0A6N6JL17"/>
<feature type="compositionally biased region" description="Low complexity" evidence="1">
    <location>
        <begin position="36"/>
        <end position="49"/>
    </location>
</feature>
<proteinExistence type="predicted"/>
<dbReference type="Pfam" id="PF06776">
    <property type="entry name" value="IalB"/>
    <property type="match status" value="1"/>
</dbReference>
<evidence type="ECO:0000313" key="4">
    <source>
        <dbReference type="Proteomes" id="UP000436822"/>
    </source>
</evidence>
<accession>A0A6N6JL17</accession>
<dbReference type="EMBL" id="BLJE01000006">
    <property type="protein sequence ID" value="GFE66834.1"/>
    <property type="molecule type" value="Genomic_DNA"/>
</dbReference>
<comment type="caution">
    <text evidence="3">The sequence shown here is derived from an EMBL/GenBank/DDBJ whole genome shotgun (WGS) entry which is preliminary data.</text>
</comment>
<feature type="signal peptide" evidence="2">
    <location>
        <begin position="1"/>
        <end position="22"/>
    </location>
</feature>
<dbReference type="InterPro" id="IPR010642">
    <property type="entry name" value="Invasion_prot_B"/>
</dbReference>
<reference evidence="3 4" key="1">
    <citation type="submission" date="2019-12" db="EMBL/GenBank/DDBJ databases">
        <title>Litoreibacter badius sp. nov., a novel bacteriochlorophyll a-containing bacterium in the genus Litoreibacter.</title>
        <authorList>
            <person name="Kanamuro M."/>
            <person name="Takabe Y."/>
            <person name="Mori K."/>
            <person name="Takaichi S."/>
            <person name="Hanada S."/>
        </authorList>
    </citation>
    <scope>NUCLEOTIDE SEQUENCE [LARGE SCALE GENOMIC DNA]</scope>
    <source>
        <strain evidence="3 4">K6</strain>
    </source>
</reference>
<feature type="chain" id="PRO_5027030468" evidence="2">
    <location>
        <begin position="23"/>
        <end position="227"/>
    </location>
</feature>
<evidence type="ECO:0000313" key="3">
    <source>
        <dbReference type="EMBL" id="GFE66834.1"/>
    </source>
</evidence>